<evidence type="ECO:0000313" key="2">
    <source>
        <dbReference type="Proteomes" id="UP001209257"/>
    </source>
</evidence>
<dbReference type="Gene3D" id="3.40.50.2000">
    <property type="entry name" value="Glycogen Phosphorylase B"/>
    <property type="match status" value="1"/>
</dbReference>
<sequence length="343" mass="36797">MGAYSPVTRLVFWVEASQESGVGHLFRCMALAQAAEEQGLESVFVLTPEAAAIARAQHEWNFAVKTVNGSESADAVAALLSDYISAVLIVDGYSLPINEVNELSGHAAAMVVMDDGEQRLIANAAVIVNPATQALDENYRLAAPHAIVCSGEDYRLLRRDFQHWRPLPMDQRNGIVINFGGSDPSRMTAPLVAALESAGATMPIRVITGAANPHVEEVRDVCKRVSYPVQHVHDCQDMPAAWGHAKLAISAAGGSQFELGVCQTPALLIAIATNQLAAANHAQSQGWCELLHADVEKIAKRAIALYSDPDGLEKMHGKATGRYTSTGARKVLEKIARALDDRS</sequence>
<dbReference type="InterPro" id="IPR020023">
    <property type="entry name" value="PseG"/>
</dbReference>
<dbReference type="Gene3D" id="3.40.50.11190">
    <property type="match status" value="1"/>
</dbReference>
<comment type="caution">
    <text evidence="1">The sequence shown here is derived from an EMBL/GenBank/DDBJ whole genome shotgun (WGS) entry which is preliminary data.</text>
</comment>
<protein>
    <submittedName>
        <fullName evidence="1">UDP-2,4-diacetamido-2,4, 6-trideoxy-beta-L-altropyranose hydrolase</fullName>
        <ecNumber evidence="1">3.6.1.57</ecNumber>
    </submittedName>
</protein>
<dbReference type="SUPFAM" id="SSF53756">
    <property type="entry name" value="UDP-Glycosyltransferase/glycogen phosphorylase"/>
    <property type="match status" value="1"/>
</dbReference>
<dbReference type="NCBIfam" id="TIGR03590">
    <property type="entry name" value="PseG"/>
    <property type="match status" value="1"/>
</dbReference>
<organism evidence="1 2">
    <name type="scientific">Alteromonas salexigens</name>
    <dbReference type="NCBI Taxonomy" id="2982530"/>
    <lineage>
        <taxon>Bacteria</taxon>
        <taxon>Pseudomonadati</taxon>
        <taxon>Pseudomonadota</taxon>
        <taxon>Gammaproteobacteria</taxon>
        <taxon>Alteromonadales</taxon>
        <taxon>Alteromonadaceae</taxon>
        <taxon>Alteromonas/Salinimonas group</taxon>
        <taxon>Alteromonas</taxon>
    </lineage>
</organism>
<dbReference type="GO" id="GO:0016787">
    <property type="term" value="F:hydrolase activity"/>
    <property type="evidence" value="ECO:0007669"/>
    <property type="project" value="UniProtKB-KW"/>
</dbReference>
<dbReference type="EMBL" id="JAOTJC010000008">
    <property type="protein sequence ID" value="MCU7554989.1"/>
    <property type="molecule type" value="Genomic_DNA"/>
</dbReference>
<proteinExistence type="predicted"/>
<keyword evidence="1" id="KW-0378">Hydrolase</keyword>
<evidence type="ECO:0000313" key="1">
    <source>
        <dbReference type="EMBL" id="MCU7554989.1"/>
    </source>
</evidence>
<keyword evidence="2" id="KW-1185">Reference proteome</keyword>
<name>A0ABT2VNZ3_9ALTE</name>
<dbReference type="EC" id="3.6.1.57" evidence="1"/>
<dbReference type="Proteomes" id="UP001209257">
    <property type="component" value="Unassembled WGS sequence"/>
</dbReference>
<dbReference type="RefSeq" id="WP_262994206.1">
    <property type="nucleotide sequence ID" value="NZ_JAOTJC010000008.1"/>
</dbReference>
<gene>
    <name evidence="1" type="primary">pseG</name>
    <name evidence="1" type="ORF">OCL06_10290</name>
</gene>
<reference evidence="2" key="1">
    <citation type="submission" date="2023-07" db="EMBL/GenBank/DDBJ databases">
        <title>Study on multiphase classification of strain Alteromonas salexigens isolated from the Yellow Sea.</title>
        <authorList>
            <person name="Sun L."/>
        </authorList>
    </citation>
    <scope>NUCLEOTIDE SEQUENCE [LARGE SCALE GENOMIC DNA]</scope>
    <source>
        <strain evidence="2">ASW11-19</strain>
    </source>
</reference>
<accession>A0ABT2VNZ3</accession>